<dbReference type="GO" id="GO:0008233">
    <property type="term" value="F:peptidase activity"/>
    <property type="evidence" value="ECO:0007669"/>
    <property type="project" value="UniProtKB-KW"/>
</dbReference>
<keyword evidence="4" id="KW-0645">Protease</keyword>
<evidence type="ECO:0000313" key="4">
    <source>
        <dbReference type="EMBL" id="MBK7674309.1"/>
    </source>
</evidence>
<name>A0A935PVW7_9PROT</name>
<dbReference type="SMART" id="SM00382">
    <property type="entry name" value="AAA"/>
    <property type="match status" value="1"/>
</dbReference>
<proteinExistence type="predicted"/>
<dbReference type="PANTHER" id="PTHR11638:SF18">
    <property type="entry name" value="HEAT SHOCK PROTEIN 104"/>
    <property type="match status" value="1"/>
</dbReference>
<dbReference type="PRINTS" id="PR00300">
    <property type="entry name" value="CLPPROTEASEA"/>
</dbReference>
<evidence type="ECO:0000313" key="5">
    <source>
        <dbReference type="Proteomes" id="UP000697998"/>
    </source>
</evidence>
<dbReference type="GO" id="GO:0016887">
    <property type="term" value="F:ATP hydrolysis activity"/>
    <property type="evidence" value="ECO:0007669"/>
    <property type="project" value="InterPro"/>
</dbReference>
<dbReference type="SUPFAM" id="SSF52540">
    <property type="entry name" value="P-loop containing nucleoside triphosphate hydrolases"/>
    <property type="match status" value="1"/>
</dbReference>
<dbReference type="InterPro" id="IPR003593">
    <property type="entry name" value="AAA+_ATPase"/>
</dbReference>
<dbReference type="EMBL" id="JADJMH010000003">
    <property type="protein sequence ID" value="MBK7674309.1"/>
    <property type="molecule type" value="Genomic_DNA"/>
</dbReference>
<dbReference type="Gene3D" id="3.40.50.300">
    <property type="entry name" value="P-loop containing nucleotide triphosphate hydrolases"/>
    <property type="match status" value="1"/>
</dbReference>
<comment type="caution">
    <text evidence="4">The sequence shown here is derived from an EMBL/GenBank/DDBJ whole genome shotgun (WGS) entry which is preliminary data.</text>
</comment>
<evidence type="ECO:0000256" key="2">
    <source>
        <dbReference type="ARBA" id="ARBA00022840"/>
    </source>
</evidence>
<accession>A0A935PVW7</accession>
<dbReference type="InterPro" id="IPR001270">
    <property type="entry name" value="ClpA/B"/>
</dbReference>
<dbReference type="GO" id="GO:0005737">
    <property type="term" value="C:cytoplasm"/>
    <property type="evidence" value="ECO:0007669"/>
    <property type="project" value="TreeGrafter"/>
</dbReference>
<dbReference type="InterPro" id="IPR027417">
    <property type="entry name" value="P-loop_NTPase"/>
</dbReference>
<dbReference type="Pfam" id="PF07724">
    <property type="entry name" value="AAA_2"/>
    <property type="match status" value="1"/>
</dbReference>
<protein>
    <submittedName>
        <fullName evidence="4">ATP-dependent Clp protease ATP-binding subunit</fullName>
    </submittedName>
</protein>
<dbReference type="GO" id="GO:0005524">
    <property type="term" value="F:ATP binding"/>
    <property type="evidence" value="ECO:0007669"/>
    <property type="project" value="UniProtKB-KW"/>
</dbReference>
<feature type="domain" description="AAA+ ATPase" evidence="3">
    <location>
        <begin position="335"/>
        <end position="476"/>
    </location>
</feature>
<dbReference type="InterPro" id="IPR003959">
    <property type="entry name" value="ATPase_AAA_core"/>
</dbReference>
<keyword evidence="1" id="KW-0547">Nucleotide-binding</keyword>
<keyword evidence="4" id="KW-0378">Hydrolase</keyword>
<dbReference type="GO" id="GO:0006508">
    <property type="term" value="P:proteolysis"/>
    <property type="evidence" value="ECO:0007669"/>
    <property type="project" value="UniProtKB-KW"/>
</dbReference>
<reference evidence="4 5" key="1">
    <citation type="submission" date="2020-10" db="EMBL/GenBank/DDBJ databases">
        <title>Connecting structure to function with the recovery of over 1000 high-quality activated sludge metagenome-assembled genomes encoding full-length rRNA genes using long-read sequencing.</title>
        <authorList>
            <person name="Singleton C.M."/>
            <person name="Petriglieri F."/>
            <person name="Kristensen J.M."/>
            <person name="Kirkegaard R.H."/>
            <person name="Michaelsen T.Y."/>
            <person name="Andersen M.H."/>
            <person name="Karst S.M."/>
            <person name="Dueholm M.S."/>
            <person name="Nielsen P.H."/>
            <person name="Albertsen M."/>
        </authorList>
    </citation>
    <scope>NUCLEOTIDE SEQUENCE [LARGE SCALE GENOMIC DNA]</scope>
    <source>
        <strain evidence="4">EsbW_18-Q3-R4-48_BATAC.285</strain>
    </source>
</reference>
<evidence type="ECO:0000256" key="1">
    <source>
        <dbReference type="ARBA" id="ARBA00022741"/>
    </source>
</evidence>
<organism evidence="4 5">
    <name type="scientific">Candidatus Accumulibacter proximus</name>
    <dbReference type="NCBI Taxonomy" id="2954385"/>
    <lineage>
        <taxon>Bacteria</taxon>
        <taxon>Pseudomonadati</taxon>
        <taxon>Pseudomonadota</taxon>
        <taxon>Betaproteobacteria</taxon>
        <taxon>Candidatus Accumulibacter</taxon>
    </lineage>
</organism>
<dbReference type="CDD" id="cd19499">
    <property type="entry name" value="RecA-like_ClpB_Hsp104-like"/>
    <property type="match status" value="1"/>
</dbReference>
<dbReference type="InterPro" id="IPR050130">
    <property type="entry name" value="ClpA_ClpB"/>
</dbReference>
<dbReference type="GO" id="GO:0034605">
    <property type="term" value="P:cellular response to heat"/>
    <property type="evidence" value="ECO:0007669"/>
    <property type="project" value="TreeGrafter"/>
</dbReference>
<evidence type="ECO:0000259" key="3">
    <source>
        <dbReference type="SMART" id="SM00382"/>
    </source>
</evidence>
<keyword evidence="2 4" id="KW-0067">ATP-binding</keyword>
<sequence length="597" mass="66038">MADAAEAAVQPKWIEDIDRLLAIRPQFVLSNIRDRFLTPTQSGLSLASVIPCLCALCAGKGFKFLLSYDRVDGIKVYPYTPENQNEASARLSLKFSSGAMEVNLATLLDKARLVAGNREIRIGLIIDYASRLTAGPQSLSADELVFFSGLEKLANSAMPVMPRDTKGDWLFNPIIWMTNRVQDLPSWYGLDSERIHSLEIARPSYGQRQAAARLLVRRIAGQATVSPETTLAAVRTFSESTDGLTLQAMSDISQLAVHQKIPPNAIDDAIRAFKVGNVRSPWKAPDMRERIATAPQLLADRVKGQQQSVVKTVDILTRSVMGLTGAQARTSGMRPRGVLFFAGPTGVGKTELAKALTALLFGDEESYLRFDMSEFSAEHSEARLLGAPPGYVGYDAGGELTNRIRQKPFSVVLFDEIEKAHPRLLDKFLQILEDGRLTDGRGETVYFSESVIIFTSNLGIFVTDKSGERIQNVSPEDPYEVVETRVRGAILDYFKYQLSRPEILNRIGDNIVVFNFIQPDVAIQIFDGQLRNVLRRVSEEHGISLALPDRVMAKLREWCCTDLSNGGRGIGNRIRDDVHQPAVARRCSRVALNGACH</sequence>
<dbReference type="AlphaFoldDB" id="A0A935PVW7"/>
<dbReference type="Proteomes" id="UP000697998">
    <property type="component" value="Unassembled WGS sequence"/>
</dbReference>
<gene>
    <name evidence="4" type="ORF">IPJ27_05815</name>
</gene>
<dbReference type="PANTHER" id="PTHR11638">
    <property type="entry name" value="ATP-DEPENDENT CLP PROTEASE"/>
    <property type="match status" value="1"/>
</dbReference>